<dbReference type="GO" id="GO:0008483">
    <property type="term" value="F:transaminase activity"/>
    <property type="evidence" value="ECO:0007669"/>
    <property type="project" value="UniProtKB-KW"/>
</dbReference>
<evidence type="ECO:0000256" key="2">
    <source>
        <dbReference type="ARBA" id="ARBA00009533"/>
    </source>
</evidence>
<gene>
    <name evidence="7" type="ORF">GCM10025782_28860</name>
</gene>
<keyword evidence="8" id="KW-1185">Reference proteome</keyword>
<dbReference type="PRINTS" id="PR00800">
    <property type="entry name" value="YHDCRBOXLASE"/>
</dbReference>
<dbReference type="Proteomes" id="UP001500556">
    <property type="component" value="Unassembled WGS sequence"/>
</dbReference>
<keyword evidence="7" id="KW-0808">Transferase</keyword>
<dbReference type="PANTHER" id="PTHR11999:SF70">
    <property type="entry name" value="MIP05841P"/>
    <property type="match status" value="1"/>
</dbReference>
<dbReference type="InterPro" id="IPR021115">
    <property type="entry name" value="Pyridoxal-P_BS"/>
</dbReference>
<dbReference type="InterPro" id="IPR015421">
    <property type="entry name" value="PyrdxlP-dep_Trfase_major"/>
</dbReference>
<organism evidence="7 8">
    <name type="scientific">Pedococcus ginsenosidimutans</name>
    <dbReference type="NCBI Taxonomy" id="490570"/>
    <lineage>
        <taxon>Bacteria</taxon>
        <taxon>Bacillati</taxon>
        <taxon>Actinomycetota</taxon>
        <taxon>Actinomycetes</taxon>
        <taxon>Micrococcales</taxon>
        <taxon>Intrasporangiaceae</taxon>
        <taxon>Pedococcus</taxon>
    </lineage>
</organism>
<keyword evidence="5 6" id="KW-0456">Lyase</keyword>
<comment type="caution">
    <text evidence="7">The sequence shown here is derived from an EMBL/GenBank/DDBJ whole genome shotgun (WGS) entry which is preliminary data.</text>
</comment>
<dbReference type="PANTHER" id="PTHR11999">
    <property type="entry name" value="GROUP II PYRIDOXAL-5-PHOSPHATE DECARBOXYLASE"/>
    <property type="match status" value="1"/>
</dbReference>
<dbReference type="RefSeq" id="WP_345504382.1">
    <property type="nucleotide sequence ID" value="NZ_BAABLO010000011.1"/>
</dbReference>
<evidence type="ECO:0000313" key="7">
    <source>
        <dbReference type="EMBL" id="GAA4728315.1"/>
    </source>
</evidence>
<keyword evidence="4 6" id="KW-0663">Pyridoxal phosphate</keyword>
<protein>
    <submittedName>
        <fullName evidence="7">Aminotransferase class V-fold PLP-dependent enzyme</fullName>
    </submittedName>
</protein>
<dbReference type="InterPro" id="IPR015422">
    <property type="entry name" value="PyrdxlP-dep_Trfase_small"/>
</dbReference>
<keyword evidence="3" id="KW-0210">Decarboxylase</keyword>
<evidence type="ECO:0000256" key="6">
    <source>
        <dbReference type="RuleBase" id="RU000382"/>
    </source>
</evidence>
<keyword evidence="7" id="KW-0032">Aminotransferase</keyword>
<comment type="similarity">
    <text evidence="2 6">Belongs to the group II decarboxylase family.</text>
</comment>
<dbReference type="SUPFAM" id="SSF53383">
    <property type="entry name" value="PLP-dependent transferases"/>
    <property type="match status" value="1"/>
</dbReference>
<dbReference type="Pfam" id="PF00282">
    <property type="entry name" value="Pyridoxal_deC"/>
    <property type="match status" value="1"/>
</dbReference>
<dbReference type="PROSITE" id="PS00392">
    <property type="entry name" value="DDC_GAD_HDC_YDC"/>
    <property type="match status" value="1"/>
</dbReference>
<dbReference type="Gene3D" id="3.90.1150.10">
    <property type="entry name" value="Aspartate Aminotransferase, domain 1"/>
    <property type="match status" value="1"/>
</dbReference>
<accession>A0ABP8YII8</accession>
<reference evidence="8" key="1">
    <citation type="journal article" date="2019" name="Int. J. Syst. Evol. Microbiol.">
        <title>The Global Catalogue of Microorganisms (GCM) 10K type strain sequencing project: providing services to taxonomists for standard genome sequencing and annotation.</title>
        <authorList>
            <consortium name="The Broad Institute Genomics Platform"/>
            <consortium name="The Broad Institute Genome Sequencing Center for Infectious Disease"/>
            <person name="Wu L."/>
            <person name="Ma J."/>
        </authorList>
    </citation>
    <scope>NUCLEOTIDE SEQUENCE [LARGE SCALE GENOMIC DNA]</scope>
    <source>
        <strain evidence="8">JCM 18961</strain>
    </source>
</reference>
<dbReference type="EMBL" id="BAABLO010000011">
    <property type="protein sequence ID" value="GAA4728315.1"/>
    <property type="molecule type" value="Genomic_DNA"/>
</dbReference>
<evidence type="ECO:0000256" key="3">
    <source>
        <dbReference type="ARBA" id="ARBA00022793"/>
    </source>
</evidence>
<evidence type="ECO:0000256" key="1">
    <source>
        <dbReference type="ARBA" id="ARBA00001933"/>
    </source>
</evidence>
<evidence type="ECO:0000313" key="8">
    <source>
        <dbReference type="Proteomes" id="UP001500556"/>
    </source>
</evidence>
<dbReference type="InterPro" id="IPR015424">
    <property type="entry name" value="PyrdxlP-dep_Trfase"/>
</dbReference>
<evidence type="ECO:0000256" key="4">
    <source>
        <dbReference type="ARBA" id="ARBA00022898"/>
    </source>
</evidence>
<dbReference type="InterPro" id="IPR002129">
    <property type="entry name" value="PyrdxlP-dep_de-COase"/>
</dbReference>
<dbReference type="InterPro" id="IPR010977">
    <property type="entry name" value="Aromatic_deC"/>
</dbReference>
<comment type="cofactor">
    <cofactor evidence="1 6">
        <name>pyridoxal 5'-phosphate</name>
        <dbReference type="ChEBI" id="CHEBI:597326"/>
    </cofactor>
</comment>
<name>A0ABP8YII8_9MICO</name>
<evidence type="ECO:0000256" key="5">
    <source>
        <dbReference type="ARBA" id="ARBA00023239"/>
    </source>
</evidence>
<proteinExistence type="inferred from homology"/>
<sequence>MHGYSDQQLETLGDAILAYSADRLKLDPVPLDGPRTLAELDVSAGRTITPQGIGGLAALKLFEEDLAPACISTDHPRYLSFIPCAPTEAAAMFDLVVGASSIYGGSWLEGAGAVYAENQALRWIADLVGMPPEAGGVFVPGGTIGNLSALVAARHTARMNAAHEGRQGPGGRPWRVAATHGAHSSIQSACDVMDAEMVGVEVDEQGRLTGERLREAILAHGPETFFAVVATSGTTNFGIVDDLASVSQVCREFGIWFHVDGAYGGAGLAAPSVRHLYDGIEHADSFIVDPHKWLFAPFDCCALLYREPALARAAHTQHASYLDVLTAAPDWNPTDYSVGLTRRARGLPFWFSLATHGTDAYTEAVERTLEVTRFAAAEIARRDHLEVVREPDLSVVVFRRLGWSAADYQAWSDRLLAEEFAFVVPTSHEGETLTRFAIVNPRTSEDDIVAILDTMA</sequence>
<dbReference type="Gene3D" id="3.40.640.10">
    <property type="entry name" value="Type I PLP-dependent aspartate aminotransferase-like (Major domain)"/>
    <property type="match status" value="1"/>
</dbReference>